<evidence type="ECO:0000256" key="1">
    <source>
        <dbReference type="SAM" id="SignalP"/>
    </source>
</evidence>
<name>A0A147BW23_IXORI</name>
<feature type="chain" id="PRO_5007543066" evidence="1">
    <location>
        <begin position="25"/>
        <end position="82"/>
    </location>
</feature>
<protein>
    <submittedName>
        <fullName evidence="2">Putative secreted protein</fullName>
    </submittedName>
</protein>
<reference evidence="2" key="1">
    <citation type="journal article" date="2018" name="PLoS Negl. Trop. Dis.">
        <title>Sialome diversity of ticks revealed by RNAseq of single tick salivary glands.</title>
        <authorList>
            <person name="Perner J."/>
            <person name="Kropackova S."/>
            <person name="Kopacek P."/>
            <person name="Ribeiro J.M."/>
        </authorList>
    </citation>
    <scope>NUCLEOTIDE SEQUENCE</scope>
    <source>
        <strain evidence="2">Siblings of single egg batch collected in Ceske Budejovice</strain>
        <tissue evidence="2">Salivary glands</tissue>
    </source>
</reference>
<proteinExistence type="predicted"/>
<accession>A0A147BW23</accession>
<evidence type="ECO:0000313" key="2">
    <source>
        <dbReference type="EMBL" id="JAR94575.1"/>
    </source>
</evidence>
<feature type="signal peptide" evidence="1">
    <location>
        <begin position="1"/>
        <end position="24"/>
    </location>
</feature>
<organism evidence="2">
    <name type="scientific">Ixodes ricinus</name>
    <name type="common">Common tick</name>
    <name type="synonym">Acarus ricinus</name>
    <dbReference type="NCBI Taxonomy" id="34613"/>
    <lineage>
        <taxon>Eukaryota</taxon>
        <taxon>Metazoa</taxon>
        <taxon>Ecdysozoa</taxon>
        <taxon>Arthropoda</taxon>
        <taxon>Chelicerata</taxon>
        <taxon>Arachnida</taxon>
        <taxon>Acari</taxon>
        <taxon>Parasitiformes</taxon>
        <taxon>Ixodida</taxon>
        <taxon>Ixodoidea</taxon>
        <taxon>Ixodidae</taxon>
        <taxon>Ixodinae</taxon>
        <taxon>Ixodes</taxon>
    </lineage>
</organism>
<keyword evidence="1" id="KW-0732">Signal</keyword>
<sequence>MKGRAVQLFVVCPTLFCPWRRAACAMQSSLRKNTFKSTWLYTSAAIAAGASKSKVSWVSTSRPPTKKLCSLRIMSAVVVTLH</sequence>
<dbReference type="AlphaFoldDB" id="A0A147BW23"/>
<dbReference type="EMBL" id="GEGO01000829">
    <property type="protein sequence ID" value="JAR94575.1"/>
    <property type="molecule type" value="Transcribed_RNA"/>
</dbReference>